<keyword evidence="3" id="KW-1185">Reference proteome</keyword>
<sequence>MDPDYLTIVEFNSCVKDLGYMGVVSLCEGANVIDVYVEHTVDVPTFVDDPDLIDYVPSQYPPEVELEDEDAEEERAKHASDHGVTPSVEPSGGEVSGRAQPSIGDMSGGGQELMVRKRWF</sequence>
<reference evidence="2 3" key="1">
    <citation type="journal article" date="2019" name="Plant Biotechnol. J.">
        <title>The red bayberry genome and genetic basis of sex determination.</title>
        <authorList>
            <person name="Jia H.M."/>
            <person name="Jia H.J."/>
            <person name="Cai Q.L."/>
            <person name="Wang Y."/>
            <person name="Zhao H.B."/>
            <person name="Yang W.F."/>
            <person name="Wang G.Y."/>
            <person name="Li Y.H."/>
            <person name="Zhan D.L."/>
            <person name="Shen Y.T."/>
            <person name="Niu Q.F."/>
            <person name="Chang L."/>
            <person name="Qiu J."/>
            <person name="Zhao L."/>
            <person name="Xie H.B."/>
            <person name="Fu W.Y."/>
            <person name="Jin J."/>
            <person name="Li X.W."/>
            <person name="Jiao Y."/>
            <person name="Zhou C.C."/>
            <person name="Tu T."/>
            <person name="Chai C.Y."/>
            <person name="Gao J.L."/>
            <person name="Fan L.J."/>
            <person name="van de Weg E."/>
            <person name="Wang J.Y."/>
            <person name="Gao Z.S."/>
        </authorList>
    </citation>
    <scope>NUCLEOTIDE SEQUENCE [LARGE SCALE GENOMIC DNA]</scope>
    <source>
        <tissue evidence="2">Leaves</tissue>
    </source>
</reference>
<evidence type="ECO:0000313" key="3">
    <source>
        <dbReference type="Proteomes" id="UP000516437"/>
    </source>
</evidence>
<protein>
    <submittedName>
        <fullName evidence="2">Uncharacterized protein</fullName>
    </submittedName>
</protein>
<gene>
    <name evidence="2" type="ORF">CJ030_MR2G011921</name>
</gene>
<dbReference type="Proteomes" id="UP000516437">
    <property type="component" value="Chromosome 2"/>
</dbReference>
<organism evidence="2 3">
    <name type="scientific">Morella rubra</name>
    <name type="common">Chinese bayberry</name>
    <dbReference type="NCBI Taxonomy" id="262757"/>
    <lineage>
        <taxon>Eukaryota</taxon>
        <taxon>Viridiplantae</taxon>
        <taxon>Streptophyta</taxon>
        <taxon>Embryophyta</taxon>
        <taxon>Tracheophyta</taxon>
        <taxon>Spermatophyta</taxon>
        <taxon>Magnoliopsida</taxon>
        <taxon>eudicotyledons</taxon>
        <taxon>Gunneridae</taxon>
        <taxon>Pentapetalae</taxon>
        <taxon>rosids</taxon>
        <taxon>fabids</taxon>
        <taxon>Fagales</taxon>
        <taxon>Myricaceae</taxon>
        <taxon>Morella</taxon>
    </lineage>
</organism>
<evidence type="ECO:0000256" key="1">
    <source>
        <dbReference type="SAM" id="MobiDB-lite"/>
    </source>
</evidence>
<dbReference type="AlphaFoldDB" id="A0A6A1WD08"/>
<evidence type="ECO:0000313" key="2">
    <source>
        <dbReference type="EMBL" id="KAB1223184.1"/>
    </source>
</evidence>
<accession>A0A6A1WD08</accession>
<name>A0A6A1WD08_9ROSI</name>
<feature type="compositionally biased region" description="Acidic residues" evidence="1">
    <location>
        <begin position="64"/>
        <end position="73"/>
    </location>
</feature>
<feature type="region of interest" description="Disordered" evidence="1">
    <location>
        <begin position="57"/>
        <end position="120"/>
    </location>
</feature>
<proteinExistence type="predicted"/>
<comment type="caution">
    <text evidence="2">The sequence shown here is derived from an EMBL/GenBank/DDBJ whole genome shotgun (WGS) entry which is preliminary data.</text>
</comment>
<dbReference type="EMBL" id="RXIC02000020">
    <property type="protein sequence ID" value="KAB1223184.1"/>
    <property type="molecule type" value="Genomic_DNA"/>
</dbReference>